<organism evidence="1 2">
    <name type="scientific">Planoprotostelium fungivorum</name>
    <dbReference type="NCBI Taxonomy" id="1890364"/>
    <lineage>
        <taxon>Eukaryota</taxon>
        <taxon>Amoebozoa</taxon>
        <taxon>Evosea</taxon>
        <taxon>Variosea</taxon>
        <taxon>Cavosteliida</taxon>
        <taxon>Cavosteliaceae</taxon>
        <taxon>Planoprotostelium</taxon>
    </lineage>
</organism>
<comment type="caution">
    <text evidence="1">The sequence shown here is derived from an EMBL/GenBank/DDBJ whole genome shotgun (WGS) entry which is preliminary data.</text>
</comment>
<accession>A0A2P6NY07</accession>
<dbReference type="InterPro" id="IPR015797">
    <property type="entry name" value="NUDIX_hydrolase-like_dom_sf"/>
</dbReference>
<sequence>MSTRDLSLSSEGKFKILEDTVSYKRYLTVRKRETLFDDGRQISWDVVGNTTIFVTVFTFDTKKKTTTILAEYAQGTNDLRYTLAAGAYESKKHDSVIAAARAELSEEAFLKDGEWISLLPEGIGELKWSTNVFYPFLVLDPVDDPSPPPRDLEETIQIYKDVTMDELHRIILSGDMMLPSVQTCYMAIEHLKQKQLI</sequence>
<evidence type="ECO:0008006" key="3">
    <source>
        <dbReference type="Google" id="ProtNLM"/>
    </source>
</evidence>
<proteinExistence type="predicted"/>
<dbReference type="Proteomes" id="UP000241769">
    <property type="component" value="Unassembled WGS sequence"/>
</dbReference>
<gene>
    <name evidence="1" type="ORF">PROFUN_00298</name>
</gene>
<reference evidence="1 2" key="1">
    <citation type="journal article" date="2018" name="Genome Biol. Evol.">
        <title>Multiple Roots of Fruiting Body Formation in Amoebozoa.</title>
        <authorList>
            <person name="Hillmann F."/>
            <person name="Forbes G."/>
            <person name="Novohradska S."/>
            <person name="Ferling I."/>
            <person name="Riege K."/>
            <person name="Groth M."/>
            <person name="Westermann M."/>
            <person name="Marz M."/>
            <person name="Spaller T."/>
            <person name="Winckler T."/>
            <person name="Schaap P."/>
            <person name="Glockner G."/>
        </authorList>
    </citation>
    <scope>NUCLEOTIDE SEQUENCE [LARGE SCALE GENOMIC DNA]</scope>
    <source>
        <strain evidence="1 2">Jena</strain>
    </source>
</reference>
<dbReference type="OrthoDB" id="185493at2759"/>
<dbReference type="Gene3D" id="3.90.79.10">
    <property type="entry name" value="Nucleoside Triphosphate Pyrophosphohydrolase"/>
    <property type="match status" value="1"/>
</dbReference>
<evidence type="ECO:0000313" key="1">
    <source>
        <dbReference type="EMBL" id="PRP88830.1"/>
    </source>
</evidence>
<dbReference type="SUPFAM" id="SSF55811">
    <property type="entry name" value="Nudix"/>
    <property type="match status" value="1"/>
</dbReference>
<protein>
    <recommendedName>
        <fullName evidence="3">Nudix hydrolase domain-containing protein</fullName>
    </recommendedName>
</protein>
<dbReference type="InParanoid" id="A0A2P6NY07"/>
<evidence type="ECO:0000313" key="2">
    <source>
        <dbReference type="Proteomes" id="UP000241769"/>
    </source>
</evidence>
<dbReference type="AlphaFoldDB" id="A0A2P6NY07"/>
<dbReference type="EMBL" id="MDYQ01000007">
    <property type="protein sequence ID" value="PRP88830.1"/>
    <property type="molecule type" value="Genomic_DNA"/>
</dbReference>
<name>A0A2P6NY07_9EUKA</name>
<keyword evidence="2" id="KW-1185">Reference proteome</keyword>